<keyword evidence="3" id="KW-1185">Reference proteome</keyword>
<gene>
    <name evidence="2" type="ORF">NQU55_04245</name>
</gene>
<dbReference type="RefSeq" id="WP_168094597.1">
    <property type="nucleotide sequence ID" value="NZ_JAATER010000275.1"/>
</dbReference>
<dbReference type="Pfam" id="PF00583">
    <property type="entry name" value="Acetyltransf_1"/>
    <property type="match status" value="1"/>
</dbReference>
<evidence type="ECO:0000313" key="2">
    <source>
        <dbReference type="EMBL" id="MCQ8768992.1"/>
    </source>
</evidence>
<dbReference type="PROSITE" id="PS51186">
    <property type="entry name" value="GNAT"/>
    <property type="match status" value="1"/>
</dbReference>
<proteinExistence type="predicted"/>
<dbReference type="SUPFAM" id="SSF55729">
    <property type="entry name" value="Acyl-CoA N-acyltransferases (Nat)"/>
    <property type="match status" value="1"/>
</dbReference>
<name>A0A9X2LCX4_9ACTN</name>
<dbReference type="Gene3D" id="3.40.630.30">
    <property type="match status" value="1"/>
</dbReference>
<dbReference type="InterPro" id="IPR050276">
    <property type="entry name" value="MshD_Acetyltransferase"/>
</dbReference>
<dbReference type="InterPro" id="IPR016181">
    <property type="entry name" value="Acyl_CoA_acyltransferase"/>
</dbReference>
<dbReference type="PANTHER" id="PTHR43617">
    <property type="entry name" value="L-AMINO ACID N-ACETYLTRANSFERASE"/>
    <property type="match status" value="1"/>
</dbReference>
<accession>A0A9X2LCX4</accession>
<feature type="domain" description="N-acetyltransferase" evidence="1">
    <location>
        <begin position="3"/>
        <end position="185"/>
    </location>
</feature>
<reference evidence="2" key="1">
    <citation type="submission" date="2022-06" db="EMBL/GenBank/DDBJ databases">
        <title>WGS of actinobacteria.</title>
        <authorList>
            <person name="Thawai C."/>
        </authorList>
    </citation>
    <scope>NUCLEOTIDE SEQUENCE</scope>
    <source>
        <strain evidence="2">AA8</strain>
    </source>
</reference>
<sequence length="188" mass="20850">MEHIIRPVQAGDWEKSKELRLTALLDPMAHIAFLDTYDKAVEQPDSYWQERARASSEACRVTTFVAEAPDGTWDGTVTVLVEDPEAEEGTVFGGAPSVAQTHIVGVFVRPERRGAGLIQALFDAAVEWSWALSRPRVERIRLFVHEDNARAMTVYRKAGFEPTGITIPMQGDPEAKEYELALVRPAAG</sequence>
<dbReference type="GO" id="GO:0016747">
    <property type="term" value="F:acyltransferase activity, transferring groups other than amino-acyl groups"/>
    <property type="evidence" value="ECO:0007669"/>
    <property type="project" value="InterPro"/>
</dbReference>
<organism evidence="2 3">
    <name type="scientific">Streptomyces telluris</name>
    <dbReference type="NCBI Taxonomy" id="2720021"/>
    <lineage>
        <taxon>Bacteria</taxon>
        <taxon>Bacillati</taxon>
        <taxon>Actinomycetota</taxon>
        <taxon>Actinomycetes</taxon>
        <taxon>Kitasatosporales</taxon>
        <taxon>Streptomycetaceae</taxon>
        <taxon>Streptomyces</taxon>
    </lineage>
</organism>
<dbReference type="CDD" id="cd04301">
    <property type="entry name" value="NAT_SF"/>
    <property type="match status" value="1"/>
</dbReference>
<dbReference type="EMBL" id="JANIID010000003">
    <property type="protein sequence ID" value="MCQ8768992.1"/>
    <property type="molecule type" value="Genomic_DNA"/>
</dbReference>
<protein>
    <submittedName>
        <fullName evidence="2">GNAT family N-acetyltransferase</fullName>
    </submittedName>
</protein>
<evidence type="ECO:0000313" key="3">
    <source>
        <dbReference type="Proteomes" id="UP001142374"/>
    </source>
</evidence>
<dbReference type="InterPro" id="IPR000182">
    <property type="entry name" value="GNAT_dom"/>
</dbReference>
<evidence type="ECO:0000259" key="1">
    <source>
        <dbReference type="PROSITE" id="PS51186"/>
    </source>
</evidence>
<dbReference type="Proteomes" id="UP001142374">
    <property type="component" value="Unassembled WGS sequence"/>
</dbReference>
<dbReference type="AlphaFoldDB" id="A0A9X2LCX4"/>
<comment type="caution">
    <text evidence="2">The sequence shown here is derived from an EMBL/GenBank/DDBJ whole genome shotgun (WGS) entry which is preliminary data.</text>
</comment>